<dbReference type="Pfam" id="PF20150">
    <property type="entry name" value="2EXR"/>
    <property type="match status" value="1"/>
</dbReference>
<gene>
    <name evidence="2" type="ORF">PAC_14918</name>
</gene>
<feature type="domain" description="2EXR" evidence="1">
    <location>
        <begin position="6"/>
        <end position="208"/>
    </location>
</feature>
<name>A0A1L7XJ28_9HELO</name>
<accession>A0A1L7XJ28</accession>
<protein>
    <recommendedName>
        <fullName evidence="1">2EXR domain-containing protein</fullName>
    </recommendedName>
</protein>
<keyword evidence="3" id="KW-1185">Reference proteome</keyword>
<sequence length="421" mass="49207">MSLTRFEPFPRLPQELRSEIWLAAMPEPRLVRLQEHVTEAYNEEEYNTDLYTNLYSAPEMVDAIDQVYLDCSDEEYAEEEWDPLRICHARTSIPSLYKIDPGLQHFNQAWKYPNKPEGKLQTQLEKYGFTSTQAKPELPLHLLTDCRNMYEVYEATRRGHIWSSCPIPALLHTCRESRSTMKRAGYELTFGHRTSKPRVWFNFRHDTLYLSVPQSWELDEHLSSRSLDQGLWNIGQLSPAVLVRVERLALGNVYDFREDCQSHAIRLFGNLKEVLLVRHHRSTKPMKELLDPYYEPETGEDRWGHVETEHSLWRCLDYTVADLFSTRWVDRDSRNFRDLQSHLRSGGVESGYWPSVAGKIGSFLQQQQEWAVVCGVTPWVIPKVHIVQVVTKGQQEDIAHDREEYARRNDGVPPAPPLPER</sequence>
<evidence type="ECO:0000259" key="1">
    <source>
        <dbReference type="Pfam" id="PF20150"/>
    </source>
</evidence>
<dbReference type="EMBL" id="FJOG01000029">
    <property type="protein sequence ID" value="CZR65018.1"/>
    <property type="molecule type" value="Genomic_DNA"/>
</dbReference>
<organism evidence="2 3">
    <name type="scientific">Phialocephala subalpina</name>
    <dbReference type="NCBI Taxonomy" id="576137"/>
    <lineage>
        <taxon>Eukaryota</taxon>
        <taxon>Fungi</taxon>
        <taxon>Dikarya</taxon>
        <taxon>Ascomycota</taxon>
        <taxon>Pezizomycotina</taxon>
        <taxon>Leotiomycetes</taxon>
        <taxon>Helotiales</taxon>
        <taxon>Mollisiaceae</taxon>
        <taxon>Phialocephala</taxon>
        <taxon>Phialocephala fortinii species complex</taxon>
    </lineage>
</organism>
<dbReference type="InterPro" id="IPR045518">
    <property type="entry name" value="2EXR"/>
</dbReference>
<dbReference type="PANTHER" id="PTHR35910">
    <property type="entry name" value="2EXR DOMAIN-CONTAINING PROTEIN"/>
    <property type="match status" value="1"/>
</dbReference>
<dbReference type="PANTHER" id="PTHR35910:SF6">
    <property type="entry name" value="2EXR DOMAIN-CONTAINING PROTEIN"/>
    <property type="match status" value="1"/>
</dbReference>
<dbReference type="OrthoDB" id="3513892at2759"/>
<reference evidence="2 3" key="1">
    <citation type="submission" date="2016-03" db="EMBL/GenBank/DDBJ databases">
        <authorList>
            <person name="Ploux O."/>
        </authorList>
    </citation>
    <scope>NUCLEOTIDE SEQUENCE [LARGE SCALE GENOMIC DNA]</scope>
    <source>
        <strain evidence="2 3">UAMH 11012</strain>
    </source>
</reference>
<dbReference type="Proteomes" id="UP000184330">
    <property type="component" value="Unassembled WGS sequence"/>
</dbReference>
<proteinExistence type="predicted"/>
<evidence type="ECO:0000313" key="3">
    <source>
        <dbReference type="Proteomes" id="UP000184330"/>
    </source>
</evidence>
<dbReference type="AlphaFoldDB" id="A0A1L7XJ28"/>
<evidence type="ECO:0000313" key="2">
    <source>
        <dbReference type="EMBL" id="CZR65018.1"/>
    </source>
</evidence>